<dbReference type="AlphaFoldDB" id="A0A5C7J6J6"/>
<evidence type="ECO:0000313" key="10">
    <source>
        <dbReference type="Proteomes" id="UP000321026"/>
    </source>
</evidence>
<organism evidence="9 10">
    <name type="scientific">Candidatus Dojkabacteria bacterium</name>
    <dbReference type="NCBI Taxonomy" id="2099670"/>
    <lineage>
        <taxon>Bacteria</taxon>
        <taxon>Candidatus Dojkabacteria</taxon>
    </lineage>
</organism>
<evidence type="ECO:0000256" key="6">
    <source>
        <dbReference type="ARBA" id="ARBA00023010"/>
    </source>
</evidence>
<protein>
    <submittedName>
        <fullName evidence="9">Twin-arginine translocase TatA/TatE family subunit</fullName>
    </submittedName>
</protein>
<comment type="caution">
    <text evidence="9">The sequence shown here is derived from an EMBL/GenBank/DDBJ whole genome shotgun (WGS) entry which is preliminary data.</text>
</comment>
<evidence type="ECO:0000256" key="2">
    <source>
        <dbReference type="ARBA" id="ARBA00022448"/>
    </source>
</evidence>
<gene>
    <name evidence="9" type="ORF">E6Q11_03370</name>
</gene>
<proteinExistence type="predicted"/>
<dbReference type="EMBL" id="SSDS01000054">
    <property type="protein sequence ID" value="TXG77093.1"/>
    <property type="molecule type" value="Genomic_DNA"/>
</dbReference>
<evidence type="ECO:0000256" key="5">
    <source>
        <dbReference type="ARBA" id="ARBA00022989"/>
    </source>
</evidence>
<dbReference type="Proteomes" id="UP000321026">
    <property type="component" value="Unassembled WGS sequence"/>
</dbReference>
<evidence type="ECO:0000256" key="4">
    <source>
        <dbReference type="ARBA" id="ARBA00022927"/>
    </source>
</evidence>
<keyword evidence="2" id="KW-0813">Transport</keyword>
<dbReference type="PANTHER" id="PTHR42982">
    <property type="entry name" value="SEC-INDEPENDENT PROTEIN TRANSLOCASE PROTEIN TATA"/>
    <property type="match status" value="1"/>
</dbReference>
<evidence type="ECO:0000256" key="7">
    <source>
        <dbReference type="ARBA" id="ARBA00023136"/>
    </source>
</evidence>
<keyword evidence="4" id="KW-0653">Protein transport</keyword>
<evidence type="ECO:0000256" key="8">
    <source>
        <dbReference type="SAM" id="Phobius"/>
    </source>
</evidence>
<dbReference type="PRINTS" id="PR01506">
    <property type="entry name" value="TATBPROTEIN"/>
</dbReference>
<dbReference type="Pfam" id="PF02416">
    <property type="entry name" value="TatA_B_E"/>
    <property type="match status" value="1"/>
</dbReference>
<comment type="subcellular location">
    <subcellularLocation>
        <location evidence="1">Membrane</location>
        <topology evidence="1">Single-pass membrane protein</topology>
    </subcellularLocation>
</comment>
<dbReference type="Gene3D" id="1.20.5.3310">
    <property type="match status" value="1"/>
</dbReference>
<dbReference type="GO" id="GO:0015031">
    <property type="term" value="P:protein transport"/>
    <property type="evidence" value="ECO:0007669"/>
    <property type="project" value="UniProtKB-KW"/>
</dbReference>
<keyword evidence="3 8" id="KW-0812">Transmembrane</keyword>
<dbReference type="PANTHER" id="PTHR42982:SF1">
    <property type="entry name" value="SEC-INDEPENDENT PROTEIN TRANSLOCASE PROTEIN TATA"/>
    <property type="match status" value="1"/>
</dbReference>
<accession>A0A5C7J6J6</accession>
<dbReference type="GO" id="GO:0016020">
    <property type="term" value="C:membrane"/>
    <property type="evidence" value="ECO:0007669"/>
    <property type="project" value="UniProtKB-ARBA"/>
</dbReference>
<feature type="transmembrane region" description="Helical" evidence="8">
    <location>
        <begin position="6"/>
        <end position="23"/>
    </location>
</feature>
<sequence length="57" mass="6173">MFDGIGKTEIIIIAVVLLIIFGPKKLPEFAKGLSQAIKEVLGAFRGEEGGKKESKEK</sequence>
<evidence type="ECO:0000256" key="1">
    <source>
        <dbReference type="ARBA" id="ARBA00004167"/>
    </source>
</evidence>
<keyword evidence="7 8" id="KW-0472">Membrane</keyword>
<keyword evidence="5 8" id="KW-1133">Transmembrane helix</keyword>
<evidence type="ECO:0000256" key="3">
    <source>
        <dbReference type="ARBA" id="ARBA00022692"/>
    </source>
</evidence>
<dbReference type="InterPro" id="IPR003369">
    <property type="entry name" value="TatA/B/E"/>
</dbReference>
<name>A0A5C7J6J6_9BACT</name>
<evidence type="ECO:0000313" key="9">
    <source>
        <dbReference type="EMBL" id="TXG77093.1"/>
    </source>
</evidence>
<keyword evidence="6" id="KW-0811">Translocation</keyword>
<reference evidence="9 10" key="1">
    <citation type="submission" date="2018-09" db="EMBL/GenBank/DDBJ databases">
        <title>Metagenome Assembled Genomes from an Advanced Water Purification Facility.</title>
        <authorList>
            <person name="Stamps B.W."/>
            <person name="Spear J.R."/>
        </authorList>
    </citation>
    <scope>NUCLEOTIDE SEQUENCE [LARGE SCALE GENOMIC DNA]</scope>
    <source>
        <strain evidence="9">Bin_63_2</strain>
    </source>
</reference>